<dbReference type="SUPFAM" id="SSF54001">
    <property type="entry name" value="Cysteine proteinases"/>
    <property type="match status" value="1"/>
</dbReference>
<sequence>MTRGSIIFVRRKGILSRLIRLFDHRGKFSHVAITVSDTEILEADINIVSRVKKFNSKEYSYYEILDLGLSSEQQEKVVEISKEYIGKKYDYAQIFGYIIKNLFHLKGKNLFNNPNNLICSELVFDVLDHLGITKDLGITGEVRGIDLTPNELYDLLKYLAKSIEKSQT</sequence>
<dbReference type="EMBL" id="AB615353">
    <property type="protein sequence ID" value="BAJ77032.1"/>
    <property type="molecule type" value="Genomic_DNA"/>
</dbReference>
<reference evidence="1" key="1">
    <citation type="journal article" date="1997" name="Proc. Natl. Acad. Sci. U.S.A.">
        <title>Experimental surgery to create subgenomes of Bacillus subtilis 168.</title>
        <authorList>
            <person name="Itaya M."/>
            <person name="Tanaka T."/>
        </authorList>
    </citation>
    <scope>NUCLEOTIDE SEQUENCE</scope>
    <source>
        <strain evidence="1">IAM 11631</strain>
        <plasmid evidence="1">pLS32</plasmid>
    </source>
</reference>
<evidence type="ECO:0000313" key="1">
    <source>
        <dbReference type="EMBL" id="BAJ77032.1"/>
    </source>
</evidence>
<proteinExistence type="predicted"/>
<dbReference type="Pfam" id="PF05708">
    <property type="entry name" value="Peptidase_C92"/>
    <property type="match status" value="1"/>
</dbReference>
<geneLocation type="plasmid" evidence="1">
    <name>pLS32</name>
</geneLocation>
<reference evidence="1" key="2">
    <citation type="submission" date="2011-02" db="EMBL/GenBank/DDBJ databases">
        <title>Genetic factors for stable replication of pLS32 in Bacillus subtilis.</title>
        <authorList>
            <person name="Itaya M."/>
        </authorList>
    </citation>
    <scope>NUCLEOTIDE SEQUENCE</scope>
    <source>
        <strain evidence="1">IAM 11631</strain>
        <plasmid evidence="1">pLS32</plasmid>
    </source>
</reference>
<name>E9RJD7_BACNA</name>
<dbReference type="Gene3D" id="3.90.1720.10">
    <property type="entry name" value="endopeptidase domain like (from Nostoc punctiforme)"/>
    <property type="match status" value="1"/>
</dbReference>
<organism evidence="1">
    <name type="scientific">Bacillus subtilis subsp. natto</name>
    <dbReference type="NCBI Taxonomy" id="86029"/>
    <lineage>
        <taxon>Bacteria</taxon>
        <taxon>Bacillati</taxon>
        <taxon>Bacillota</taxon>
        <taxon>Bacilli</taxon>
        <taxon>Bacillales</taxon>
        <taxon>Bacillaceae</taxon>
        <taxon>Bacillus</taxon>
    </lineage>
</organism>
<accession>E9RJD7</accession>
<keyword evidence="1" id="KW-0614">Plasmid</keyword>
<protein>
    <submittedName>
        <fullName evidence="1">Uncharacterized protein</fullName>
    </submittedName>
</protein>
<dbReference type="RefSeq" id="WP_013603312.1">
    <property type="nucleotide sequence ID" value="NC_015149.1"/>
</dbReference>
<dbReference type="InterPro" id="IPR024453">
    <property type="entry name" value="Peptidase_C92"/>
</dbReference>
<dbReference type="AlphaFoldDB" id="E9RJD7"/>
<dbReference type="InterPro" id="IPR038765">
    <property type="entry name" value="Papain-like_cys_pep_sf"/>
</dbReference>